<proteinExistence type="predicted"/>
<protein>
    <submittedName>
        <fullName evidence="1">Uncharacterized protein</fullName>
    </submittedName>
</protein>
<gene>
    <name evidence="1" type="ORF">RSOLAG1IB_08614</name>
</gene>
<accession>A0A0B7FQN1</accession>
<reference evidence="1 2" key="1">
    <citation type="submission" date="2014-11" db="EMBL/GenBank/DDBJ databases">
        <authorList>
            <person name="Wibberg Daniel"/>
        </authorList>
    </citation>
    <scope>NUCLEOTIDE SEQUENCE [LARGE SCALE GENOMIC DNA]</scope>
    <source>
        <strain evidence="1">Rhizoctonia solani AG1-IB 7/3/14</strain>
    </source>
</reference>
<dbReference type="AlphaFoldDB" id="A0A0B7FQN1"/>
<evidence type="ECO:0000313" key="2">
    <source>
        <dbReference type="Proteomes" id="UP000059188"/>
    </source>
</evidence>
<name>A0A0B7FQN1_THACB</name>
<evidence type="ECO:0000313" key="1">
    <source>
        <dbReference type="EMBL" id="CEL58523.1"/>
    </source>
</evidence>
<keyword evidence="2" id="KW-1185">Reference proteome</keyword>
<dbReference type="EMBL" id="LN679130">
    <property type="protein sequence ID" value="CEL58523.1"/>
    <property type="molecule type" value="Genomic_DNA"/>
</dbReference>
<organism evidence="1 2">
    <name type="scientific">Thanatephorus cucumeris (strain AG1-IB / isolate 7/3/14)</name>
    <name type="common">Lettuce bottom rot fungus</name>
    <name type="synonym">Rhizoctonia solani</name>
    <dbReference type="NCBI Taxonomy" id="1108050"/>
    <lineage>
        <taxon>Eukaryota</taxon>
        <taxon>Fungi</taxon>
        <taxon>Dikarya</taxon>
        <taxon>Basidiomycota</taxon>
        <taxon>Agaricomycotina</taxon>
        <taxon>Agaricomycetes</taxon>
        <taxon>Cantharellales</taxon>
        <taxon>Ceratobasidiaceae</taxon>
        <taxon>Rhizoctonia</taxon>
        <taxon>Rhizoctonia solani AG-1</taxon>
    </lineage>
</organism>
<sequence length="95" mass="10987">MWFTTSGKWAYALWEGRILNSSIFSINGPFSVCYILKTDAWNDVFQYAYQNSASYMLFLSPNCSERGILIFSILTSRRDMDLPGIVLESTTTNYW</sequence>
<dbReference type="Proteomes" id="UP000059188">
    <property type="component" value="Unassembled WGS sequence"/>
</dbReference>